<dbReference type="Proteomes" id="UP000050833">
    <property type="component" value="Unassembled WGS sequence"/>
</dbReference>
<feature type="compositionally biased region" description="Basic residues" evidence="1">
    <location>
        <begin position="26"/>
        <end position="36"/>
    </location>
</feature>
<evidence type="ECO:0000313" key="3">
    <source>
        <dbReference type="EMBL" id="KQC85775.1"/>
    </source>
</evidence>
<dbReference type="Gene3D" id="3.40.190.10">
    <property type="entry name" value="Periplasmic binding protein-like II"/>
    <property type="match status" value="1"/>
</dbReference>
<dbReference type="InterPro" id="IPR000914">
    <property type="entry name" value="SBP_5_dom"/>
</dbReference>
<evidence type="ECO:0000313" key="4">
    <source>
        <dbReference type="Proteomes" id="UP000050833"/>
    </source>
</evidence>
<accession>A0AAW3JTN9</accession>
<name>A0AAW3JTN9_9FIRM</name>
<feature type="region of interest" description="Disordered" evidence="1">
    <location>
        <begin position="324"/>
        <end position="358"/>
    </location>
</feature>
<dbReference type="EMBL" id="LLKB01000001">
    <property type="protein sequence ID" value="KQC85775.1"/>
    <property type="molecule type" value="Genomic_DNA"/>
</dbReference>
<dbReference type="InterPro" id="IPR039424">
    <property type="entry name" value="SBP_5"/>
</dbReference>
<feature type="compositionally biased region" description="Basic and acidic residues" evidence="1">
    <location>
        <begin position="324"/>
        <end position="352"/>
    </location>
</feature>
<feature type="domain" description="Solute-binding protein family 5" evidence="2">
    <location>
        <begin position="134"/>
        <end position="596"/>
    </location>
</feature>
<dbReference type="GO" id="GO:0015833">
    <property type="term" value="P:peptide transport"/>
    <property type="evidence" value="ECO:0007669"/>
    <property type="project" value="TreeGrafter"/>
</dbReference>
<protein>
    <recommendedName>
        <fullName evidence="2">Solute-binding protein family 5 domain-containing protein</fullName>
    </recommendedName>
</protein>
<sequence length="697" mass="78402">MRSKIKQTISVILCLSMILGMTGCGKKVKKEPKPKPKVTISTKKGSAQAGGKGDGQADSPIVIGCDKLNKNFNPFSAKSAGDKEVVRLTQAYLVTNDRAGKPVYKGVEGEVRLYNDNGYTYYGPADISVQYRKKKNRTVYTIKLDDDLLFSDGENVTADDVIFSLYAFCDKSYKGDEKIGKQKITGLQKYRKNKKVRKISGIRKTGKYSLTLTTDGYSDDTIKALQIPICPLHYYGDESKYNYKKGRFGFKKGDISSVRANKRSPMGAGPYRYVKYEKKIVYYTYNELYFNGCPKTAFVQIKEMSGILKKANKRVAKVIAEEKKAEAAGEDEKTQDNNEDAKAGDDKAKDENASDEETVNHVAEVTEVTEGTVDVLDRNISGDDLEWIAKANSNGKLYGSDINTSFTSDKKFSYVGINAKNVRVANKSESEQSKALRKAIASAISAQRIQRAEELAGKVKILNYPYTSESWLSPNTGDEDYNRAYSDTIDGEEIYNDDMTDEDKRIAVKDAATKYLEKAGYTFKDGVLESIPVGASKTYRIYVENGRKNMLYPMIKETSALLKDIGVNLKIVSVTKKQMNSKKFINKAQLWCAETDTSYGYSLYKKYMSKTNMFGIKIPEFSTYLKKTDATVKMGRKQKLYKKVFNNILEQAVEVPVFQKQKATLFSAKRIKMSTVTKDTTAYYDWINEIQNVEMKE</sequence>
<reference evidence="3 4" key="1">
    <citation type="submission" date="2015-10" db="EMBL/GenBank/DDBJ databases">
        <title>Butyribacter intestini gen. nov., sp. nov., a butyric acid-producing bacterium of the family Lachnospiraceae isolated from the human faeces.</title>
        <authorList>
            <person name="Zou Y."/>
            <person name="Xue W."/>
            <person name="Luo G."/>
            <person name="Lv M."/>
        </authorList>
    </citation>
    <scope>NUCLEOTIDE SEQUENCE [LARGE SCALE GENOMIC DNA]</scope>
    <source>
        <strain evidence="3 4">TF01-11</strain>
    </source>
</reference>
<dbReference type="PANTHER" id="PTHR30290:SF81">
    <property type="entry name" value="OLIGOPEPTIDE-BINDING PROTEIN OPPA"/>
    <property type="match status" value="1"/>
</dbReference>
<dbReference type="Gene3D" id="3.10.105.10">
    <property type="entry name" value="Dipeptide-binding Protein, Domain 3"/>
    <property type="match status" value="1"/>
</dbReference>
<gene>
    <name evidence="3" type="ORF">APZ18_00795</name>
</gene>
<comment type="caution">
    <text evidence="3">The sequence shown here is derived from an EMBL/GenBank/DDBJ whole genome shotgun (WGS) entry which is preliminary data.</text>
</comment>
<evidence type="ECO:0000256" key="1">
    <source>
        <dbReference type="SAM" id="MobiDB-lite"/>
    </source>
</evidence>
<dbReference type="RefSeq" id="WP_055940652.1">
    <property type="nucleotide sequence ID" value="NZ_JAQDCV010000006.1"/>
</dbReference>
<dbReference type="AlphaFoldDB" id="A0AAW3JTN9"/>
<dbReference type="GO" id="GO:1904680">
    <property type="term" value="F:peptide transmembrane transporter activity"/>
    <property type="evidence" value="ECO:0007669"/>
    <property type="project" value="TreeGrafter"/>
</dbReference>
<proteinExistence type="predicted"/>
<evidence type="ECO:0000259" key="2">
    <source>
        <dbReference type="Pfam" id="PF00496"/>
    </source>
</evidence>
<dbReference type="Pfam" id="PF00496">
    <property type="entry name" value="SBP_bac_5"/>
    <property type="match status" value="1"/>
</dbReference>
<keyword evidence="4" id="KW-1185">Reference proteome</keyword>
<dbReference type="PANTHER" id="PTHR30290">
    <property type="entry name" value="PERIPLASMIC BINDING COMPONENT OF ABC TRANSPORTER"/>
    <property type="match status" value="1"/>
</dbReference>
<organism evidence="3 4">
    <name type="scientific">Butyribacter intestini</name>
    <dbReference type="NCBI Taxonomy" id="1703332"/>
    <lineage>
        <taxon>Bacteria</taxon>
        <taxon>Bacillati</taxon>
        <taxon>Bacillota</taxon>
        <taxon>Clostridia</taxon>
        <taxon>Lachnospirales</taxon>
        <taxon>Lachnospiraceae</taxon>
        <taxon>Butyribacter</taxon>
    </lineage>
</organism>
<dbReference type="PROSITE" id="PS51257">
    <property type="entry name" value="PROKAR_LIPOPROTEIN"/>
    <property type="match status" value="1"/>
</dbReference>
<feature type="region of interest" description="Disordered" evidence="1">
    <location>
        <begin position="25"/>
        <end position="58"/>
    </location>
</feature>
<dbReference type="SUPFAM" id="SSF53850">
    <property type="entry name" value="Periplasmic binding protein-like II"/>
    <property type="match status" value="2"/>
</dbReference>